<reference evidence="9" key="1">
    <citation type="submission" date="2015-07" db="EMBL/GenBank/DDBJ databases">
        <title>Adaptation to a free-living lifestyle via gene acquisitions in the diplomonad Trepomonas sp. PC1.</title>
        <authorList>
            <person name="Xu F."/>
            <person name="Jerlstrom-Hultqvist J."/>
            <person name="Kolisko M."/>
            <person name="Simpson A.G.B."/>
            <person name="Roger A.J."/>
            <person name="Svard S.G."/>
            <person name="Andersson J.O."/>
        </authorList>
    </citation>
    <scope>NUCLEOTIDE SEQUENCE</scope>
    <source>
        <strain evidence="9">PC1</strain>
    </source>
</reference>
<dbReference type="EMBL" id="GDID01005835">
    <property type="protein sequence ID" value="JAP90771.1"/>
    <property type="molecule type" value="Transcribed_RNA"/>
</dbReference>
<dbReference type="Gene3D" id="1.10.150.390">
    <property type="match status" value="1"/>
</dbReference>
<feature type="domain" description="RNA polymerase Rpb1" evidence="8">
    <location>
        <begin position="12"/>
        <end position="347"/>
    </location>
</feature>
<evidence type="ECO:0000256" key="4">
    <source>
        <dbReference type="ARBA" id="ARBA00022679"/>
    </source>
</evidence>
<evidence type="ECO:0000256" key="1">
    <source>
        <dbReference type="ARBA" id="ARBA00004026"/>
    </source>
</evidence>
<keyword evidence="4" id="KW-0808">Transferase</keyword>
<evidence type="ECO:0000259" key="8">
    <source>
        <dbReference type="Pfam" id="PF04998"/>
    </source>
</evidence>
<evidence type="ECO:0000313" key="9">
    <source>
        <dbReference type="EMBL" id="JAP90771.1"/>
    </source>
</evidence>
<dbReference type="InterPro" id="IPR045867">
    <property type="entry name" value="DNA-dir_RpoC_beta_prime"/>
</dbReference>
<gene>
    <name evidence="9" type="ORF">TPC1_17834</name>
</gene>
<evidence type="ECO:0000256" key="7">
    <source>
        <dbReference type="ARBA" id="ARBA00048552"/>
    </source>
</evidence>
<accession>A0A146K5C8</accession>
<comment type="function">
    <text evidence="1">DNA-dependent RNA polymerase catalyzes the transcription of DNA into RNA using the four ribonucleoside triphosphates as substrates.</text>
</comment>
<dbReference type="GO" id="GO:0006351">
    <property type="term" value="P:DNA-templated transcription"/>
    <property type="evidence" value="ECO:0007669"/>
    <property type="project" value="InterPro"/>
</dbReference>
<evidence type="ECO:0000256" key="3">
    <source>
        <dbReference type="ARBA" id="ARBA00022478"/>
    </source>
</evidence>
<sequence length="408" mass="46301">VREVPHREPNWLEPGTPVGALAGQAMGEPTTQMTLKTFHFAGLASKIQGVPRLKQIFNAVKNDAATMYLYPQVITQQQKKKKLDIYGEKTDQGDPKYQALYLRNQFEELYLSQVSEITEKITTQSVMISVQIDQQKLRDLLVNISLDDIIASIIKQVKLKSKDAIKLSTGDFQKQGDSNITIQGFNYSNLVLVGRLQQFLEELKKVQIYGIPGCEIIIDKYKHSELMKTEKFKWAVLNKHEFDTKMLDPSQDEQYILMCVTPKNPRYLLNHPLIDPTLSYSSSQHCTNILFGIEAARQQILNEVSQLYKDHGMSLCYYHVQLLASLMTQTGTVLGSTNQGLKMMKKNKTILLASFERTGEYLFNAGFNQTVEKFTDVSEDLIFGNCFKVGTGSMGLQWDGLAQTGRDW</sequence>
<dbReference type="PANTHER" id="PTHR19376:SF54">
    <property type="entry name" value="DNA-DIRECTED RNA POLYMERASE SUBUNIT BETA"/>
    <property type="match status" value="1"/>
</dbReference>
<dbReference type="InterPro" id="IPR007081">
    <property type="entry name" value="RNA_pol_Rpb1_5"/>
</dbReference>
<evidence type="ECO:0000256" key="5">
    <source>
        <dbReference type="ARBA" id="ARBA00022695"/>
    </source>
</evidence>
<dbReference type="PANTHER" id="PTHR19376">
    <property type="entry name" value="DNA-DIRECTED RNA POLYMERASE"/>
    <property type="match status" value="1"/>
</dbReference>
<proteinExistence type="predicted"/>
<keyword evidence="6" id="KW-0804">Transcription</keyword>
<dbReference type="EC" id="2.7.7.6" evidence="2"/>
<evidence type="ECO:0000256" key="6">
    <source>
        <dbReference type="ARBA" id="ARBA00023163"/>
    </source>
</evidence>
<feature type="non-terminal residue" evidence="9">
    <location>
        <position position="1"/>
    </location>
</feature>
<comment type="catalytic activity">
    <reaction evidence="7">
        <text>RNA(n) + a ribonucleoside 5'-triphosphate = RNA(n+1) + diphosphate</text>
        <dbReference type="Rhea" id="RHEA:21248"/>
        <dbReference type="Rhea" id="RHEA-COMP:14527"/>
        <dbReference type="Rhea" id="RHEA-COMP:17342"/>
        <dbReference type="ChEBI" id="CHEBI:33019"/>
        <dbReference type="ChEBI" id="CHEBI:61557"/>
        <dbReference type="ChEBI" id="CHEBI:140395"/>
        <dbReference type="EC" id="2.7.7.6"/>
    </reaction>
</comment>
<dbReference type="AlphaFoldDB" id="A0A146K5C8"/>
<dbReference type="Pfam" id="PF04998">
    <property type="entry name" value="RNA_pol_Rpb1_5"/>
    <property type="match status" value="1"/>
</dbReference>
<evidence type="ECO:0000256" key="2">
    <source>
        <dbReference type="ARBA" id="ARBA00012418"/>
    </source>
</evidence>
<name>A0A146K5C8_9EUKA</name>
<organism evidence="9">
    <name type="scientific">Trepomonas sp. PC1</name>
    <dbReference type="NCBI Taxonomy" id="1076344"/>
    <lineage>
        <taxon>Eukaryota</taxon>
        <taxon>Metamonada</taxon>
        <taxon>Diplomonadida</taxon>
        <taxon>Hexamitidae</taxon>
        <taxon>Hexamitinae</taxon>
        <taxon>Trepomonas</taxon>
    </lineage>
</organism>
<keyword evidence="5" id="KW-0548">Nucleotidyltransferase</keyword>
<dbReference type="SUPFAM" id="SSF64484">
    <property type="entry name" value="beta and beta-prime subunits of DNA dependent RNA-polymerase"/>
    <property type="match status" value="1"/>
</dbReference>
<dbReference type="GO" id="GO:0000428">
    <property type="term" value="C:DNA-directed RNA polymerase complex"/>
    <property type="evidence" value="ECO:0007669"/>
    <property type="project" value="UniProtKB-KW"/>
</dbReference>
<keyword evidence="3 9" id="KW-0240">DNA-directed RNA polymerase</keyword>
<dbReference type="GO" id="GO:0003899">
    <property type="term" value="F:DNA-directed RNA polymerase activity"/>
    <property type="evidence" value="ECO:0007669"/>
    <property type="project" value="UniProtKB-EC"/>
</dbReference>
<dbReference type="GO" id="GO:0003677">
    <property type="term" value="F:DNA binding"/>
    <property type="evidence" value="ECO:0007669"/>
    <property type="project" value="InterPro"/>
</dbReference>
<protein>
    <recommendedName>
        <fullName evidence="2">DNA-directed RNA polymerase</fullName>
        <ecNumber evidence="2">2.7.7.6</ecNumber>
    </recommendedName>
</protein>